<dbReference type="NCBIfam" id="NF004226">
    <property type="entry name" value="PRK05673.1"/>
    <property type="match status" value="1"/>
</dbReference>
<dbReference type="OrthoDB" id="9803237at2"/>
<dbReference type="Pfam" id="PF17657">
    <property type="entry name" value="DNA_pol3_finger"/>
    <property type="match status" value="1"/>
</dbReference>
<evidence type="ECO:0000256" key="4">
    <source>
        <dbReference type="ARBA" id="ARBA00019114"/>
    </source>
</evidence>
<evidence type="ECO:0000313" key="13">
    <source>
        <dbReference type="Proteomes" id="UP000198534"/>
    </source>
</evidence>
<evidence type="ECO:0000259" key="11">
    <source>
        <dbReference type="SMART" id="SM00481"/>
    </source>
</evidence>
<evidence type="ECO:0000256" key="8">
    <source>
        <dbReference type="ARBA" id="ARBA00022932"/>
    </source>
</evidence>
<dbReference type="PANTHER" id="PTHR32294">
    <property type="entry name" value="DNA POLYMERASE III SUBUNIT ALPHA"/>
    <property type="match status" value="1"/>
</dbReference>
<dbReference type="RefSeq" id="WP_091739656.1">
    <property type="nucleotide sequence ID" value="NZ_FNNQ01000008.1"/>
</dbReference>
<dbReference type="InterPro" id="IPR003141">
    <property type="entry name" value="Pol/His_phosphatase_N"/>
</dbReference>
<dbReference type="SMART" id="SM00481">
    <property type="entry name" value="POLIIIAc"/>
    <property type="match status" value="1"/>
</dbReference>
<organism evidence="12 13">
    <name type="scientific">Marininema mesophilum</name>
    <dbReference type="NCBI Taxonomy" id="1048340"/>
    <lineage>
        <taxon>Bacteria</taxon>
        <taxon>Bacillati</taxon>
        <taxon>Bacillota</taxon>
        <taxon>Bacilli</taxon>
        <taxon>Bacillales</taxon>
        <taxon>Thermoactinomycetaceae</taxon>
        <taxon>Marininema</taxon>
    </lineage>
</organism>
<reference evidence="12 13" key="1">
    <citation type="submission" date="2016-10" db="EMBL/GenBank/DDBJ databases">
        <authorList>
            <person name="de Groot N.N."/>
        </authorList>
    </citation>
    <scope>NUCLEOTIDE SEQUENCE [LARGE SCALE GENOMIC DNA]</scope>
    <source>
        <strain evidence="12 13">DSM 45610</strain>
    </source>
</reference>
<dbReference type="Gene3D" id="1.10.150.870">
    <property type="match status" value="1"/>
</dbReference>
<dbReference type="InterPro" id="IPR004365">
    <property type="entry name" value="NA-bd_OB_tRNA"/>
</dbReference>
<dbReference type="NCBIfam" id="TIGR00594">
    <property type="entry name" value="polc"/>
    <property type="match status" value="1"/>
</dbReference>
<dbReference type="STRING" id="1048340.SAMN05444487_10875"/>
<dbReference type="PANTHER" id="PTHR32294:SF0">
    <property type="entry name" value="DNA POLYMERASE III SUBUNIT ALPHA"/>
    <property type="match status" value="1"/>
</dbReference>
<dbReference type="SUPFAM" id="SSF89550">
    <property type="entry name" value="PHP domain-like"/>
    <property type="match status" value="1"/>
</dbReference>
<dbReference type="InterPro" id="IPR004013">
    <property type="entry name" value="PHP_dom"/>
</dbReference>
<dbReference type="NCBIfam" id="NF005298">
    <property type="entry name" value="PRK06826.1"/>
    <property type="match status" value="1"/>
</dbReference>
<dbReference type="Pfam" id="PF14579">
    <property type="entry name" value="HHH_6"/>
    <property type="match status" value="1"/>
</dbReference>
<comment type="similarity">
    <text evidence="2">Belongs to the DNA polymerase type-C family. DnaE subfamily.</text>
</comment>
<dbReference type="Gene3D" id="3.20.20.140">
    <property type="entry name" value="Metal-dependent hydrolases"/>
    <property type="match status" value="1"/>
</dbReference>
<dbReference type="InterPro" id="IPR012340">
    <property type="entry name" value="NA-bd_OB-fold"/>
</dbReference>
<dbReference type="InterPro" id="IPR040982">
    <property type="entry name" value="DNA_pol3_finger"/>
</dbReference>
<dbReference type="GO" id="GO:0003887">
    <property type="term" value="F:DNA-directed DNA polymerase activity"/>
    <property type="evidence" value="ECO:0007669"/>
    <property type="project" value="UniProtKB-KW"/>
</dbReference>
<dbReference type="CDD" id="cd04485">
    <property type="entry name" value="DnaE_OBF"/>
    <property type="match status" value="1"/>
</dbReference>
<keyword evidence="8" id="KW-0239">DNA-directed DNA polymerase</keyword>
<comment type="function">
    <text evidence="9">DNA polymerase III is a complex, multichain enzyme responsible for most of the replicative synthesis in bacteria. This DNA polymerase also exhibits 3' to 5' exonuclease activity. The alpha chain is the DNA polymerase.</text>
</comment>
<evidence type="ECO:0000256" key="10">
    <source>
        <dbReference type="ARBA" id="ARBA00049244"/>
    </source>
</evidence>
<dbReference type="InterPro" id="IPR041931">
    <property type="entry name" value="DNA_pol3_alpha_thumb_dom"/>
</dbReference>
<dbReference type="CDD" id="cd12113">
    <property type="entry name" value="PHP_PolIIIA_DnaE3"/>
    <property type="match status" value="1"/>
</dbReference>
<feature type="domain" description="Polymerase/histidinol phosphatase N-terminal" evidence="11">
    <location>
        <begin position="5"/>
        <end position="72"/>
    </location>
</feature>
<evidence type="ECO:0000256" key="1">
    <source>
        <dbReference type="ARBA" id="ARBA00004496"/>
    </source>
</evidence>
<keyword evidence="5" id="KW-0808">Transferase</keyword>
<dbReference type="Pfam" id="PF07733">
    <property type="entry name" value="DNA_pol3_alpha"/>
    <property type="match status" value="1"/>
</dbReference>
<dbReference type="EC" id="2.7.7.7" evidence="3"/>
<evidence type="ECO:0000256" key="2">
    <source>
        <dbReference type="ARBA" id="ARBA00009496"/>
    </source>
</evidence>
<accession>A0A1H2XWM0</accession>
<dbReference type="GO" id="GO:0003676">
    <property type="term" value="F:nucleic acid binding"/>
    <property type="evidence" value="ECO:0007669"/>
    <property type="project" value="InterPro"/>
</dbReference>
<dbReference type="Gene3D" id="2.40.50.140">
    <property type="entry name" value="Nucleic acid-binding proteins"/>
    <property type="match status" value="1"/>
</dbReference>
<dbReference type="Pfam" id="PF02811">
    <property type="entry name" value="PHP"/>
    <property type="match status" value="1"/>
</dbReference>
<dbReference type="InterPro" id="IPR011708">
    <property type="entry name" value="DNA_pol3_alpha_NTPase_dom"/>
</dbReference>
<evidence type="ECO:0000313" key="12">
    <source>
        <dbReference type="EMBL" id="SDW97135.1"/>
    </source>
</evidence>
<protein>
    <recommendedName>
        <fullName evidence="4">DNA polymerase III subunit alpha</fullName>
        <ecNumber evidence="3">2.7.7.7</ecNumber>
    </recommendedName>
</protein>
<evidence type="ECO:0000256" key="5">
    <source>
        <dbReference type="ARBA" id="ARBA00022679"/>
    </source>
</evidence>
<dbReference type="Proteomes" id="UP000198534">
    <property type="component" value="Unassembled WGS sequence"/>
</dbReference>
<gene>
    <name evidence="12" type="ORF">SAMN05444487_10875</name>
</gene>
<evidence type="ECO:0000256" key="6">
    <source>
        <dbReference type="ARBA" id="ARBA00022695"/>
    </source>
</evidence>
<dbReference type="Gene3D" id="1.10.10.1600">
    <property type="entry name" value="Bacterial DNA polymerase III alpha subunit, thumb domain"/>
    <property type="match status" value="1"/>
</dbReference>
<evidence type="ECO:0000256" key="9">
    <source>
        <dbReference type="ARBA" id="ARBA00025611"/>
    </source>
</evidence>
<dbReference type="Pfam" id="PF01336">
    <property type="entry name" value="tRNA_anti-codon"/>
    <property type="match status" value="1"/>
</dbReference>
<dbReference type="AlphaFoldDB" id="A0A1H2XWM0"/>
<keyword evidence="13" id="KW-1185">Reference proteome</keyword>
<dbReference type="InterPro" id="IPR016195">
    <property type="entry name" value="Pol/histidinol_Pase-like"/>
</dbReference>
<comment type="catalytic activity">
    <reaction evidence="10">
        <text>DNA(n) + a 2'-deoxyribonucleoside 5'-triphosphate = DNA(n+1) + diphosphate</text>
        <dbReference type="Rhea" id="RHEA:22508"/>
        <dbReference type="Rhea" id="RHEA-COMP:17339"/>
        <dbReference type="Rhea" id="RHEA-COMP:17340"/>
        <dbReference type="ChEBI" id="CHEBI:33019"/>
        <dbReference type="ChEBI" id="CHEBI:61560"/>
        <dbReference type="ChEBI" id="CHEBI:173112"/>
        <dbReference type="EC" id="2.7.7.7"/>
    </reaction>
</comment>
<evidence type="ECO:0000256" key="7">
    <source>
        <dbReference type="ARBA" id="ARBA00022705"/>
    </source>
</evidence>
<dbReference type="InterPro" id="IPR004805">
    <property type="entry name" value="DnaE2/DnaE/PolC"/>
</dbReference>
<dbReference type="InterPro" id="IPR029460">
    <property type="entry name" value="DNAPol_HHH"/>
</dbReference>
<dbReference type="GO" id="GO:0008408">
    <property type="term" value="F:3'-5' exonuclease activity"/>
    <property type="evidence" value="ECO:0007669"/>
    <property type="project" value="InterPro"/>
</dbReference>
<keyword evidence="7" id="KW-0235">DNA replication</keyword>
<evidence type="ECO:0000256" key="3">
    <source>
        <dbReference type="ARBA" id="ARBA00012417"/>
    </source>
</evidence>
<sequence length="1152" mass="130073">MSDFVHLHVHTEYSLLDGAARIHELVKKAKETGFDSLAITDHGAMYGVIPFYKACQEEGIKPIIGCEMYLTASMEERLSQRESRIHHLLLLAETTEGYRNLMKLVSEAHLRGFHYKPRVDKETLRRYSEGLIATSSCLAGDIPQAILDGDTRKAHRLAEEYQEIFGPDHFFFELQDHGIPEQQQVNRQLIGLSQGMGIPLIATNDLHYIARRDAEVQDCLLCIGTNSKLEEKERLRFPTEEFYLKSAEEMARLFAHLPEAVANTRRIAERCQVEIPLGGRLLPSFPVPEEEHAASYLRRLCLEGAQSRYGTLTEEVRERLEYELSVIGEMGFSDYFLIVWDFVRFAREAGIAVGPGRGSAAGSLVAYVLKITDIDPIRYYLLFERFLNPERINMPDIDIDFNYERRDEVIEYVTKKYGAHRVAQIITFGTMAPRAAVRDVGRVMGLPYSDIDKAAKMIPLQPGIRLEEVMKPESELAQWSKQDPRLTRLMETVAKVEGIPRHASTHAAGVVISQGDLTDFVPLEEGNEGISLTQYPMEALEEIGLLKADFLGLRNLTVIERTIAAIKEKEGVIINFSGDDYDDKATYAMLGKGETMGVFQLESSGMRKVLRELKPTVFEDLIAVLALYRPGPMAQIPRFIRAKHGLEKVDYPHEKLKPILENTYGIIVYQEQIMRIASTMAGFTLGQADILRRAVSKKKRRVLDEQREAFVQGATAKGISVETGKKVYDLIVQFADYGFNRSHSAAYAVLVYQTAFLKANYPQHFMSALLTTVMGNHSKMAEYIEDCRRMGLPVYHPDVNESDRAFSVKGEGIRMGLGAVKNVGTHAITSILKERRNREFRDLFDFCDRVDLRNCNRRVIESLIQCGAMDNLLEHRAKGLAMLDEAMEHGGEHQRRASENQLQLFDEPATSATGKFDYSHVKPFNQHEQLEMERDLLGLYLSGHPLEAFGETITHTTDHRLADLEDVPEDTKVTVAGLVREVKGITTKKGEGMAFVTLEDFSHQVELVVFPTTLRQYRTLLQLDRPIWVSGRVNHHEKGVKLIPGTIEDLERVATHAPQKRTIKSRTPRVEAYIRISREKEGTAAMAALHKVLASYEGTVAVRLYYESTGKVLALPVAKYGIRPSAACKAHVEEILGMQSFRLKEVSPPGTR</sequence>
<dbReference type="EMBL" id="FNNQ01000008">
    <property type="protein sequence ID" value="SDW97135.1"/>
    <property type="molecule type" value="Genomic_DNA"/>
</dbReference>
<keyword evidence="6" id="KW-0548">Nucleotidyltransferase</keyword>
<dbReference type="GO" id="GO:0005737">
    <property type="term" value="C:cytoplasm"/>
    <property type="evidence" value="ECO:0007669"/>
    <property type="project" value="UniProtKB-SubCell"/>
</dbReference>
<proteinExistence type="inferred from homology"/>
<comment type="subcellular location">
    <subcellularLocation>
        <location evidence="1">Cytoplasm</location>
    </subcellularLocation>
</comment>
<dbReference type="GO" id="GO:0006260">
    <property type="term" value="P:DNA replication"/>
    <property type="evidence" value="ECO:0007669"/>
    <property type="project" value="UniProtKB-KW"/>
</dbReference>
<name>A0A1H2XWM0_9BACL</name>